<feature type="transmembrane region" description="Helical" evidence="2">
    <location>
        <begin position="12"/>
        <end position="35"/>
    </location>
</feature>
<accession>A0A327NEB6</accession>
<dbReference type="Proteomes" id="UP000249016">
    <property type="component" value="Unassembled WGS sequence"/>
</dbReference>
<reference evidence="3 5" key="1">
    <citation type="submission" date="2018-06" db="EMBL/GenBank/DDBJ databases">
        <title>Spirosoma sp. HMF3257 Genome sequencing and assembly.</title>
        <authorList>
            <person name="Kang H."/>
            <person name="Cha I."/>
            <person name="Kim H."/>
            <person name="Kang J."/>
            <person name="Joh K."/>
        </authorList>
    </citation>
    <scope>NUCLEOTIDE SEQUENCE [LARGE SCALE GENOMIC DNA]</scope>
    <source>
        <strain evidence="3 5">HMF3257</strain>
    </source>
</reference>
<sequence>MIIMIILKTYWPIALLTTASVFYFFFGINFFHNLYDFSIGNPYDETGIYLAIFWFTGLFWIGLNRKQPDHFTATGQGGGLYQITGLREKQLLHVSALSYNEGSKRVINRFQPDKNNEPDLSKKPQALSKQEPIATSITGKFQKDGAKKEEPQTNSSPNDAGSTGVSQSTKAVESGPLATINTALKGVSQFDEEKAKKLRASLKNFGPKRKETTQS</sequence>
<protein>
    <submittedName>
        <fullName evidence="3">Uncharacterized protein</fullName>
    </submittedName>
</protein>
<proteinExistence type="predicted"/>
<evidence type="ECO:0000313" key="5">
    <source>
        <dbReference type="Proteomes" id="UP000249016"/>
    </source>
</evidence>
<evidence type="ECO:0000313" key="4">
    <source>
        <dbReference type="EMBL" id="RAI73184.1"/>
    </source>
</evidence>
<evidence type="ECO:0000313" key="3">
    <source>
        <dbReference type="EMBL" id="RAI73053.1"/>
    </source>
</evidence>
<comment type="caution">
    <text evidence="3">The sequence shown here is derived from an EMBL/GenBank/DDBJ whole genome shotgun (WGS) entry which is preliminary data.</text>
</comment>
<keyword evidence="2" id="KW-0472">Membrane</keyword>
<keyword evidence="5" id="KW-1185">Reference proteome</keyword>
<name>A0A327NEB6_9BACT</name>
<evidence type="ECO:0000256" key="1">
    <source>
        <dbReference type="SAM" id="MobiDB-lite"/>
    </source>
</evidence>
<keyword evidence="2" id="KW-1133">Transmembrane helix</keyword>
<feature type="region of interest" description="Disordered" evidence="1">
    <location>
        <begin position="109"/>
        <end position="178"/>
    </location>
</feature>
<organism evidence="3 5">
    <name type="scientific">Spirosoma telluris</name>
    <dbReference type="NCBI Taxonomy" id="2183553"/>
    <lineage>
        <taxon>Bacteria</taxon>
        <taxon>Pseudomonadati</taxon>
        <taxon>Bacteroidota</taxon>
        <taxon>Cytophagia</taxon>
        <taxon>Cytophagales</taxon>
        <taxon>Cytophagaceae</taxon>
        <taxon>Spirosoma</taxon>
    </lineage>
</organism>
<dbReference type="EMBL" id="QLII01000002">
    <property type="protein sequence ID" value="RAI73053.1"/>
    <property type="molecule type" value="Genomic_DNA"/>
</dbReference>
<dbReference type="AlphaFoldDB" id="A0A327NEB6"/>
<gene>
    <name evidence="3" type="ORF">HMF3257_37250</name>
    <name evidence="4" type="ORF">HMF3257_38020</name>
</gene>
<keyword evidence="2" id="KW-0812">Transmembrane</keyword>
<feature type="compositionally biased region" description="Polar residues" evidence="1">
    <location>
        <begin position="152"/>
        <end position="171"/>
    </location>
</feature>
<evidence type="ECO:0000256" key="2">
    <source>
        <dbReference type="SAM" id="Phobius"/>
    </source>
</evidence>
<dbReference type="EMBL" id="QLII01000002">
    <property type="protein sequence ID" value="RAI73184.1"/>
    <property type="molecule type" value="Genomic_DNA"/>
</dbReference>
<feature type="compositionally biased region" description="Basic and acidic residues" evidence="1">
    <location>
        <begin position="141"/>
        <end position="151"/>
    </location>
</feature>
<feature type="transmembrane region" description="Helical" evidence="2">
    <location>
        <begin position="47"/>
        <end position="63"/>
    </location>
</feature>
<feature type="compositionally biased region" description="Basic and acidic residues" evidence="1">
    <location>
        <begin position="111"/>
        <end position="122"/>
    </location>
</feature>